<keyword evidence="3" id="KW-1185">Reference proteome</keyword>
<evidence type="ECO:0000313" key="2">
    <source>
        <dbReference type="EMBL" id="GMI23732.1"/>
    </source>
</evidence>
<dbReference type="OrthoDB" id="10378718at2759"/>
<proteinExistence type="predicted"/>
<dbReference type="Proteomes" id="UP001165065">
    <property type="component" value="Unassembled WGS sequence"/>
</dbReference>
<gene>
    <name evidence="2" type="ORF">TrCOL_g3184</name>
</gene>
<dbReference type="AlphaFoldDB" id="A0A9W7L1Z2"/>
<evidence type="ECO:0000313" key="3">
    <source>
        <dbReference type="Proteomes" id="UP001165065"/>
    </source>
</evidence>
<reference evidence="3" key="1">
    <citation type="journal article" date="2023" name="Commun. Biol.">
        <title>Genome analysis of Parmales, the sister group of diatoms, reveals the evolutionary specialization of diatoms from phago-mixotrophs to photoautotrophs.</title>
        <authorList>
            <person name="Ban H."/>
            <person name="Sato S."/>
            <person name="Yoshikawa S."/>
            <person name="Yamada K."/>
            <person name="Nakamura Y."/>
            <person name="Ichinomiya M."/>
            <person name="Sato N."/>
            <person name="Blanc-Mathieu R."/>
            <person name="Endo H."/>
            <person name="Kuwata A."/>
            <person name="Ogata H."/>
        </authorList>
    </citation>
    <scope>NUCLEOTIDE SEQUENCE [LARGE SCALE GENOMIC DNA]</scope>
</reference>
<accession>A0A9W7L1Z2</accession>
<dbReference type="EMBL" id="BRYA01000573">
    <property type="protein sequence ID" value="GMI23732.1"/>
    <property type="molecule type" value="Genomic_DNA"/>
</dbReference>
<name>A0A9W7L1Z2_9STRA</name>
<feature type="compositionally biased region" description="Polar residues" evidence="1">
    <location>
        <begin position="341"/>
        <end position="352"/>
    </location>
</feature>
<feature type="region of interest" description="Disordered" evidence="1">
    <location>
        <begin position="338"/>
        <end position="373"/>
    </location>
</feature>
<feature type="compositionally biased region" description="Low complexity" evidence="1">
    <location>
        <begin position="353"/>
        <end position="370"/>
    </location>
</feature>
<evidence type="ECO:0000256" key="1">
    <source>
        <dbReference type="SAM" id="MobiDB-lite"/>
    </source>
</evidence>
<sequence length="746" mass="85076">MHPFMDPPAARERTSIQAGRRMLLRPLSRAHAFGDLLVVPKKEIVQVDYDIQWFRAASRTMESMERIQMYWEEVLAGREKEGDAVDLKPGVLLCPEDYRCSSLLREGDTVYSAREPHMVLISCETKAGIDPYLAQIHDMKELGGLLTRYNNDKKKKYVHSQLSHFNPYLYTHGPVVPPHLEISSFNRWFRLEHQMRLRNKDFAMMAECANGRDGFEDEGGFAFRDAEEAVLYSALGKRVQALSTKIFTGARLNMNHVITAPSSWEREVSIALNPEDERIGRISWLEAMGMGVGPLKQNPINNEEEQLGFLEYRLGLMRFISLQPKGGIKEGDRVQDRAANNEGTASPTIATANNTHNNNGNRDGNNSDNNLDLREHRPVTEDQEKKPTDTCPYNTQFIQLPKGPRARINGKYRDLEIMINYSCDEMFDEYRNGNPRRKFIDRWQENIELHDLCQRSQALKIINVAVEKAKEEYRKAGKVLDGRDVKFVRIKSLHQCMTVGLFFKLLCWNRPSWRQYRRWFSCLCVICCLLWKPSPERYYPATAVEAVLNGTAKHYGLGTAVLGSIKEQNIVEVGEVCLGERVCDVEGNGMILHARHPTMGGSFVDSTWQFDCKDLFSNWFGDKCYRGVHDGWMPSAGVEDGVLRELLNEAHQMIMKGEDPSNVKKMGSGAWNEGTPWLESVGGTPHDRMIEGIKRFLEDRYGYGGSAESGLVVTPYLWRIDEGVPHPGSSRREAMGGYWESLMAKR</sequence>
<organism evidence="2 3">
    <name type="scientific">Triparma columacea</name>
    <dbReference type="NCBI Taxonomy" id="722753"/>
    <lineage>
        <taxon>Eukaryota</taxon>
        <taxon>Sar</taxon>
        <taxon>Stramenopiles</taxon>
        <taxon>Ochrophyta</taxon>
        <taxon>Bolidophyceae</taxon>
        <taxon>Parmales</taxon>
        <taxon>Triparmaceae</taxon>
        <taxon>Triparma</taxon>
    </lineage>
</organism>
<comment type="caution">
    <text evidence="2">The sequence shown here is derived from an EMBL/GenBank/DDBJ whole genome shotgun (WGS) entry which is preliminary data.</text>
</comment>
<protein>
    <submittedName>
        <fullName evidence="2">Uncharacterized protein</fullName>
    </submittedName>
</protein>